<keyword evidence="2" id="KW-0645">Protease</keyword>
<dbReference type="InterPro" id="IPR001394">
    <property type="entry name" value="Peptidase_C19_UCH"/>
</dbReference>
<organism evidence="5 6">
    <name type="scientific">Rubroshorea leprosula</name>
    <dbReference type="NCBI Taxonomy" id="152421"/>
    <lineage>
        <taxon>Eukaryota</taxon>
        <taxon>Viridiplantae</taxon>
        <taxon>Streptophyta</taxon>
        <taxon>Embryophyta</taxon>
        <taxon>Tracheophyta</taxon>
        <taxon>Spermatophyta</taxon>
        <taxon>Magnoliopsida</taxon>
        <taxon>eudicotyledons</taxon>
        <taxon>Gunneridae</taxon>
        <taxon>Pentapetalae</taxon>
        <taxon>rosids</taxon>
        <taxon>malvids</taxon>
        <taxon>Malvales</taxon>
        <taxon>Dipterocarpaceae</taxon>
        <taxon>Rubroshorea</taxon>
    </lineage>
</organism>
<dbReference type="InterPro" id="IPR018200">
    <property type="entry name" value="USP_CS"/>
</dbReference>
<evidence type="ECO:0000256" key="2">
    <source>
        <dbReference type="RuleBase" id="RU366025"/>
    </source>
</evidence>
<evidence type="ECO:0000313" key="5">
    <source>
        <dbReference type="EMBL" id="GKU91125.1"/>
    </source>
</evidence>
<dbReference type="GO" id="GO:0016579">
    <property type="term" value="P:protein deubiquitination"/>
    <property type="evidence" value="ECO:0007669"/>
    <property type="project" value="InterPro"/>
</dbReference>
<evidence type="ECO:0000259" key="4">
    <source>
        <dbReference type="PROSITE" id="PS50235"/>
    </source>
</evidence>
<reference evidence="5 6" key="1">
    <citation type="journal article" date="2021" name="Commun. Biol.">
        <title>The genome of Shorea leprosula (Dipterocarpaceae) highlights the ecological relevance of drought in aseasonal tropical rainforests.</title>
        <authorList>
            <person name="Ng K.K.S."/>
            <person name="Kobayashi M.J."/>
            <person name="Fawcett J.A."/>
            <person name="Hatakeyama M."/>
            <person name="Paape T."/>
            <person name="Ng C.H."/>
            <person name="Ang C.C."/>
            <person name="Tnah L.H."/>
            <person name="Lee C.T."/>
            <person name="Nishiyama T."/>
            <person name="Sese J."/>
            <person name="O'Brien M.J."/>
            <person name="Copetti D."/>
            <person name="Mohd Noor M.I."/>
            <person name="Ong R.C."/>
            <person name="Putra M."/>
            <person name="Sireger I.Z."/>
            <person name="Indrioko S."/>
            <person name="Kosugi Y."/>
            <person name="Izuno A."/>
            <person name="Isagi Y."/>
            <person name="Lee S.L."/>
            <person name="Shimizu K.K."/>
        </authorList>
    </citation>
    <scope>NUCLEOTIDE SEQUENCE [LARGE SCALE GENOMIC DNA]</scope>
    <source>
        <strain evidence="5">214</strain>
    </source>
</reference>
<feature type="domain" description="USP" evidence="4">
    <location>
        <begin position="262"/>
        <end position="866"/>
    </location>
</feature>
<dbReference type="InterPro" id="IPR038765">
    <property type="entry name" value="Papain-like_cys_pep_sf"/>
</dbReference>
<feature type="region of interest" description="Disordered" evidence="3">
    <location>
        <begin position="618"/>
        <end position="646"/>
    </location>
</feature>
<dbReference type="Pfam" id="PF00443">
    <property type="entry name" value="UCH"/>
    <property type="match status" value="1"/>
</dbReference>
<keyword evidence="6" id="KW-1185">Reference proteome</keyword>
<dbReference type="PROSITE" id="PS00973">
    <property type="entry name" value="USP_2"/>
    <property type="match status" value="1"/>
</dbReference>
<keyword evidence="2" id="KW-0788">Thiol protease</keyword>
<dbReference type="GO" id="GO:0004843">
    <property type="term" value="F:cysteine-type deubiquitinase activity"/>
    <property type="evidence" value="ECO:0007669"/>
    <property type="project" value="UniProtKB-UniRule"/>
</dbReference>
<dbReference type="Proteomes" id="UP001054252">
    <property type="component" value="Unassembled WGS sequence"/>
</dbReference>
<comment type="function">
    <text evidence="2">Recognizes and hydrolyzes the peptide bond at the C-terminal Gly of ubiquitin. Involved in the processing of poly-ubiquitin precursors as well as that of ubiquitinated proteins.</text>
</comment>
<protein>
    <recommendedName>
        <fullName evidence="2">Ubiquitin carboxyl-terminal hydrolase</fullName>
        <ecNumber evidence="2">3.4.19.12</ecNumber>
    </recommendedName>
</protein>
<gene>
    <name evidence="5" type="ORF">SLEP1_g5042</name>
</gene>
<evidence type="ECO:0000256" key="1">
    <source>
        <dbReference type="ARBA" id="ARBA00009085"/>
    </source>
</evidence>
<dbReference type="SUPFAM" id="SSF54001">
    <property type="entry name" value="Cysteine proteinases"/>
    <property type="match status" value="1"/>
</dbReference>
<dbReference type="PANTHER" id="PTHR21646:SF75">
    <property type="entry name" value="UBIQUITIN CARBOXYL-TERMINAL HYDROLASE"/>
    <property type="match status" value="1"/>
</dbReference>
<accession>A0AAV5HWJ4</accession>
<evidence type="ECO:0000313" key="6">
    <source>
        <dbReference type="Proteomes" id="UP001054252"/>
    </source>
</evidence>
<keyword evidence="2" id="KW-0378">Hydrolase</keyword>
<proteinExistence type="inferred from homology"/>
<dbReference type="Pfam" id="PF25242">
    <property type="entry name" value="Ubiquitin_UBP8"/>
    <property type="match status" value="1"/>
</dbReference>
<dbReference type="PANTHER" id="PTHR21646">
    <property type="entry name" value="UBIQUITIN CARBOXYL-TERMINAL HYDROLASE"/>
    <property type="match status" value="1"/>
</dbReference>
<dbReference type="Gene3D" id="3.90.70.10">
    <property type="entry name" value="Cysteine proteinases"/>
    <property type="match status" value="2"/>
</dbReference>
<dbReference type="InterPro" id="IPR057372">
    <property type="entry name" value="Ubiquitin_UBP8/5"/>
</dbReference>
<evidence type="ECO:0000256" key="3">
    <source>
        <dbReference type="SAM" id="MobiDB-lite"/>
    </source>
</evidence>
<dbReference type="InterPro" id="IPR028889">
    <property type="entry name" value="USP"/>
</dbReference>
<comment type="caution">
    <text evidence="5">The sequence shown here is derived from an EMBL/GenBank/DDBJ whole genome shotgun (WGS) entry which is preliminary data.</text>
</comment>
<dbReference type="GO" id="GO:0006508">
    <property type="term" value="P:proteolysis"/>
    <property type="evidence" value="ECO:0007669"/>
    <property type="project" value="UniProtKB-KW"/>
</dbReference>
<dbReference type="PROSITE" id="PS00972">
    <property type="entry name" value="USP_1"/>
    <property type="match status" value="1"/>
</dbReference>
<comment type="catalytic activity">
    <reaction evidence="2">
        <text>Thiol-dependent hydrolysis of ester, thioester, amide, peptide and isopeptide bonds formed by the C-terminal Gly of ubiquitin (a 76-residue protein attached to proteins as an intracellular targeting signal).</text>
        <dbReference type="EC" id="3.4.19.12"/>
    </reaction>
</comment>
<dbReference type="InterPro" id="IPR050185">
    <property type="entry name" value="Ub_carboxyl-term_hydrolase"/>
</dbReference>
<sequence>MDDIVLSDGDDQLFDLDYTPYGRKRPLSPCSDHLDYEDDREKLYLVPYRWWKEAQSGTADHIVGVLYSVSSDDESQSEIVLNLRKQEDYEKRNKVEEGVSGHQYALLNEALFFWSLKWYRYSYSKRAVKENWSLSIAADNFHDLFTLRIRLSFSPEADSLVVKIGLKDNLLDPFMRACCIFNTNSELLHIWDFSGQTSLFLLNEKVNFCNGFPGQPGKEILLELHVHGFSVSKKERNEEGEDLSNSLLSGIGYRGIGSLGLTGLQNLGNTCFMNSAMQCLVHTPQFVDYFLGDYRKDINYKNPLGMNGELALAFGELLRKLWTPGTMLVAPRKFKLKLAGFAPQFSGYNQHDSQEFLAFLLDGLHEDLNRVKCKPYIEVKDAEGRPDKEVAEEYWRNHLARNNSIVVDVCQGQYRSMLVCPVCKKVSVTFDPFMHLTLPLPSTMIRKITLKVLGTDGIMSPFESTVTVSKNGSLKDLTDALRVKCSLKNNETLLVAEIYQNRILRWLDDPFDSLTFIRDEDTLVAYRISKDSDASPLVMFSHDLSRDQLMMPSFFEGTAPSSKFFGVPLVATISDLSSGNNIRNQFLKLLKPLLKPVEDVVINDFDGDNDAMGIIGNENPKMEDAVSPSVSDSDAGPVSGTEDDSHVDDDFKFSLVVDKMESKEIKMNEPVLISGFTKWLEVRVYWPDKMIGKYDIESLSSLPEVFRSLPFTWKPQESISLYKCLEGFLQEEPLGPDDMWFCPSCKMHQQANKKLDLWRLPEILIIHLKRFSYSRMLKNKLETFVDFPIQDLDLSNYIAQQNSQPCNRYRLYAIINHYGGLGGGHYTAFVNLGHEEWYEFDDGSVRSVPEYSIKTSAAYVLFYTGVPPDV</sequence>
<dbReference type="AlphaFoldDB" id="A0AAV5HWJ4"/>
<feature type="compositionally biased region" description="Low complexity" evidence="3">
    <location>
        <begin position="625"/>
        <end position="640"/>
    </location>
</feature>
<dbReference type="CDD" id="cd02674">
    <property type="entry name" value="Peptidase_C19R"/>
    <property type="match status" value="1"/>
</dbReference>
<comment type="similarity">
    <text evidence="1 2">Belongs to the peptidase C19 family.</text>
</comment>
<dbReference type="EMBL" id="BPVZ01000005">
    <property type="protein sequence ID" value="GKU91125.1"/>
    <property type="molecule type" value="Genomic_DNA"/>
</dbReference>
<dbReference type="EC" id="3.4.19.12" evidence="2"/>
<dbReference type="PROSITE" id="PS50235">
    <property type="entry name" value="USP_3"/>
    <property type="match status" value="1"/>
</dbReference>
<keyword evidence="2" id="KW-0833">Ubl conjugation pathway</keyword>
<name>A0AAV5HWJ4_9ROSI</name>